<reference evidence="1" key="1">
    <citation type="submission" date="2023-10" db="EMBL/GenBank/DDBJ databases">
        <title>Genome assembly of Pristionchus species.</title>
        <authorList>
            <person name="Yoshida K."/>
            <person name="Sommer R.J."/>
        </authorList>
    </citation>
    <scope>NUCLEOTIDE SEQUENCE</scope>
    <source>
        <strain evidence="1">RS0144</strain>
    </source>
</reference>
<accession>A0AAV5U2J5</accession>
<comment type="caution">
    <text evidence="1">The sequence shown here is derived from an EMBL/GenBank/DDBJ whole genome shotgun (WGS) entry which is preliminary data.</text>
</comment>
<keyword evidence="2" id="KW-1185">Reference proteome</keyword>
<organism evidence="1 2">
    <name type="scientific">Pristionchus entomophagus</name>
    <dbReference type="NCBI Taxonomy" id="358040"/>
    <lineage>
        <taxon>Eukaryota</taxon>
        <taxon>Metazoa</taxon>
        <taxon>Ecdysozoa</taxon>
        <taxon>Nematoda</taxon>
        <taxon>Chromadorea</taxon>
        <taxon>Rhabditida</taxon>
        <taxon>Rhabditina</taxon>
        <taxon>Diplogasteromorpha</taxon>
        <taxon>Diplogasteroidea</taxon>
        <taxon>Neodiplogasteridae</taxon>
        <taxon>Pristionchus</taxon>
    </lineage>
</organism>
<protein>
    <recommendedName>
        <fullName evidence="3">MATH domain-containing protein</fullName>
    </recommendedName>
</protein>
<evidence type="ECO:0000313" key="1">
    <source>
        <dbReference type="EMBL" id="GMT01076.1"/>
    </source>
</evidence>
<gene>
    <name evidence="1" type="ORF">PENTCL1PPCAC_23250</name>
</gene>
<name>A0AAV5U2J5_9BILA</name>
<dbReference type="Proteomes" id="UP001432027">
    <property type="component" value="Unassembled WGS sequence"/>
</dbReference>
<sequence>MMESDSFKNEVNPCNRELEESRRKFDDLNETHQDNLQLTKHLGGRTAESNHCKTESHVDSTSQILLEIVDHENSVVTIRMLFSGISRLINNAGCIISSNSFDLAGLKWKWEVRRVGRSMVISLRLADSYFLPGNFLSKWTVLLTLLSSDSTKNVMKRVDLRVIERRSFRMISLPLLDMETLFNRSNGFLEGDSVAIYVNAEAFYSYKN</sequence>
<evidence type="ECO:0008006" key="3">
    <source>
        <dbReference type="Google" id="ProtNLM"/>
    </source>
</evidence>
<dbReference type="AlphaFoldDB" id="A0AAV5U2J5"/>
<dbReference type="EMBL" id="BTSX01000005">
    <property type="protein sequence ID" value="GMT01076.1"/>
    <property type="molecule type" value="Genomic_DNA"/>
</dbReference>
<proteinExistence type="predicted"/>
<dbReference type="SUPFAM" id="SSF49599">
    <property type="entry name" value="TRAF domain-like"/>
    <property type="match status" value="1"/>
</dbReference>
<evidence type="ECO:0000313" key="2">
    <source>
        <dbReference type="Proteomes" id="UP001432027"/>
    </source>
</evidence>